<dbReference type="InterPro" id="IPR006680">
    <property type="entry name" value="Amidohydro-rel"/>
</dbReference>
<dbReference type="SUPFAM" id="SSF51556">
    <property type="entry name" value="Metallo-dependent hydrolases"/>
    <property type="match status" value="1"/>
</dbReference>
<dbReference type="PANTHER" id="PTHR43569">
    <property type="entry name" value="AMIDOHYDROLASE"/>
    <property type="match status" value="1"/>
</dbReference>
<gene>
    <name evidence="3" type="ORF">UFOPK3376_01945</name>
</gene>
<proteinExistence type="inferred from homology"/>
<name>A0A6J7ESG9_9ZZZZ</name>
<evidence type="ECO:0000256" key="1">
    <source>
        <dbReference type="ARBA" id="ARBA00038310"/>
    </source>
</evidence>
<protein>
    <submittedName>
        <fullName evidence="3">Unannotated protein</fullName>
    </submittedName>
</protein>
<dbReference type="InterPro" id="IPR052350">
    <property type="entry name" value="Metallo-dep_Lactonases"/>
</dbReference>
<dbReference type="AlphaFoldDB" id="A0A6J7ESG9"/>
<dbReference type="Gene3D" id="3.20.20.140">
    <property type="entry name" value="Metal-dependent hydrolases"/>
    <property type="match status" value="1"/>
</dbReference>
<dbReference type="EMBL" id="CAFBLP010000051">
    <property type="protein sequence ID" value="CAB4884608.1"/>
    <property type="molecule type" value="Genomic_DNA"/>
</dbReference>
<comment type="similarity">
    <text evidence="1">Belongs to the metallo-dependent hydrolases superfamily.</text>
</comment>
<evidence type="ECO:0000313" key="3">
    <source>
        <dbReference type="EMBL" id="CAB4884608.1"/>
    </source>
</evidence>
<dbReference type="Pfam" id="PF04909">
    <property type="entry name" value="Amidohydro_2"/>
    <property type="match status" value="1"/>
</dbReference>
<organism evidence="3">
    <name type="scientific">freshwater metagenome</name>
    <dbReference type="NCBI Taxonomy" id="449393"/>
    <lineage>
        <taxon>unclassified sequences</taxon>
        <taxon>metagenomes</taxon>
        <taxon>ecological metagenomes</taxon>
    </lineage>
</organism>
<dbReference type="GO" id="GO:0016787">
    <property type="term" value="F:hydrolase activity"/>
    <property type="evidence" value="ECO:0007669"/>
    <property type="project" value="InterPro"/>
</dbReference>
<feature type="domain" description="Amidohydrolase-related" evidence="2">
    <location>
        <begin position="24"/>
        <end position="331"/>
    </location>
</feature>
<accession>A0A6J7ESG9</accession>
<dbReference type="PANTHER" id="PTHR43569:SF1">
    <property type="entry name" value="BLL3371 PROTEIN"/>
    <property type="match status" value="1"/>
</dbReference>
<evidence type="ECO:0000259" key="2">
    <source>
        <dbReference type="Pfam" id="PF04909"/>
    </source>
</evidence>
<dbReference type="InterPro" id="IPR032466">
    <property type="entry name" value="Metal_Hydrolase"/>
</dbReference>
<reference evidence="3" key="1">
    <citation type="submission" date="2020-05" db="EMBL/GenBank/DDBJ databases">
        <authorList>
            <person name="Chiriac C."/>
            <person name="Salcher M."/>
            <person name="Ghai R."/>
            <person name="Kavagutti S V."/>
        </authorList>
    </citation>
    <scope>NUCLEOTIDE SEQUENCE</scope>
</reference>
<sequence length="331" mass="36745">MYVWHDDWLAQRTEDVIAPDLAIIDAHHHLWDHSGMSRYLLDDLQADTGAGHRVEATVYMECQWAYRTDGPAELRPVGETETIAGIAEQSSATGTEIKGIISFADMTLGDAAQDVLEAHITAGRGRFRGIRHATAFDPSPEVERSHTRPTPQLMADPSFRRGVQRLADLDLTFDAWLYHPQIPELTALARAVPDCTFVLDHLGGIVGTGPYAGHRATILEQWRLDLAELATCPNVVIKLGGIGMVLFGLGFEHQPLPPTSTDLVTEWADPIRFAIDQFSPDRCMFESNFPVDKMSCSYLALWNSFKRIAAGMTDTETHALFNGTATRVYRL</sequence>